<dbReference type="InParanoid" id="F7PUE3"/>
<comment type="caution">
    <text evidence="2">The sequence shown here is derived from an EMBL/GenBank/DDBJ whole genome shotgun (WGS) entry which is preliminary data.</text>
</comment>
<keyword evidence="2" id="KW-0675">Receptor</keyword>
<dbReference type="eggNOG" id="COG2815">
    <property type="taxonomic scope" value="Bacteria"/>
</dbReference>
<evidence type="ECO:0000259" key="1">
    <source>
        <dbReference type="PROSITE" id="PS50104"/>
    </source>
</evidence>
<gene>
    <name evidence="2" type="ORF">HLPCO_002268</name>
</gene>
<dbReference type="Proteomes" id="UP000005707">
    <property type="component" value="Unassembled WGS sequence"/>
</dbReference>
<proteinExistence type="predicted"/>
<dbReference type="AlphaFoldDB" id="F7PUE3"/>
<dbReference type="RefSeq" id="WP_008825347.1">
    <property type="nucleotide sequence ID" value="NZ_AFNU02000008.1"/>
</dbReference>
<dbReference type="SUPFAM" id="SSF52200">
    <property type="entry name" value="Toll/Interleukin receptor TIR domain"/>
    <property type="match status" value="1"/>
</dbReference>
<dbReference type="OrthoDB" id="1048011at2"/>
<keyword evidence="3" id="KW-1185">Reference proteome</keyword>
<organism evidence="2 3">
    <name type="scientific">Haloplasma contractile SSD-17B</name>
    <dbReference type="NCBI Taxonomy" id="1033810"/>
    <lineage>
        <taxon>Bacteria</taxon>
        <taxon>Bacillati</taxon>
        <taxon>Mycoplasmatota</taxon>
        <taxon>Mollicutes</taxon>
        <taxon>Haloplasmatales</taxon>
        <taxon>Haloplasmataceae</taxon>
        <taxon>Haloplasma</taxon>
    </lineage>
</organism>
<dbReference type="Gene3D" id="3.40.50.10140">
    <property type="entry name" value="Toll/interleukin-1 receptor homology (TIR) domain"/>
    <property type="match status" value="1"/>
</dbReference>
<dbReference type="InterPro" id="IPR035897">
    <property type="entry name" value="Toll_tir_struct_dom_sf"/>
</dbReference>
<feature type="domain" description="TIR" evidence="1">
    <location>
        <begin position="1"/>
        <end position="125"/>
    </location>
</feature>
<dbReference type="PROSITE" id="PS50104">
    <property type="entry name" value="TIR"/>
    <property type="match status" value="1"/>
</dbReference>
<dbReference type="GO" id="GO:0007165">
    <property type="term" value="P:signal transduction"/>
    <property type="evidence" value="ECO:0007669"/>
    <property type="project" value="InterPro"/>
</dbReference>
<name>F7PUE3_9MOLU</name>
<reference evidence="2 3" key="1">
    <citation type="journal article" date="2011" name="J. Bacteriol.">
        <title>Genome sequence of Haloplasma contractile, an unusual contractile bacterium from a deep-sea anoxic brine lake.</title>
        <authorList>
            <person name="Antunes A."/>
            <person name="Alam I."/>
            <person name="El Dorry H."/>
            <person name="Siam R."/>
            <person name="Robertson A."/>
            <person name="Bajic V.B."/>
            <person name="Stingl U."/>
        </authorList>
    </citation>
    <scope>NUCLEOTIDE SEQUENCE [LARGE SCALE GENOMIC DNA]</scope>
    <source>
        <strain evidence="2 3">SSD-17B</strain>
    </source>
</reference>
<dbReference type="Pfam" id="PF13676">
    <property type="entry name" value="TIR_2"/>
    <property type="match status" value="1"/>
</dbReference>
<dbReference type="EMBL" id="AFNU02000008">
    <property type="protein sequence ID" value="ERJ11785.1"/>
    <property type="molecule type" value="Genomic_DNA"/>
</dbReference>
<dbReference type="STRING" id="1033810.HLPCO_002268"/>
<dbReference type="InterPro" id="IPR000157">
    <property type="entry name" value="TIR_dom"/>
</dbReference>
<accession>F7PUE3</accession>
<evidence type="ECO:0000313" key="3">
    <source>
        <dbReference type="Proteomes" id="UP000005707"/>
    </source>
</evidence>
<sequence length="781" mass="93366">MQKQVFISYAYEDRLIADSIVIDLEKNDIECWIAPRDIEAGMDWVEAISRAIMEVKIFILIVTEKSNVSEFVKKELHSAVEYNKLIIPFFVEDVKLRYSLNFHLQGIQHLKDLDTKMSVRLDNLVNYVSRRLENNTVNVRKFSNQTGSFTKQSRINRFSKKELTKFLENKGISYQKQLPILEVLAACSSDCTDTNLANYLETDLKSIKMGLEQLKAFFQTKNGCINYEHVLLFFNDQKDEQDAIKKIDGHKKIFNYLKDEFDKDRYILNDDQIEQFKTSTQYLDNNDQTHKIEYKNYLTKIETFRNKQAINKYNITVLERRFKETYTHYRKFKVNTKLDELVSLTVKLLMAYRKNYNHSRIKEIYSMVTSILKDKVYIEHHYKYITAIVDVYINYTKNCYFINKNEFKRTIYNSVKILKDMYELCPYEDDCATYTASSVFNIAYNAIITNEPDLVLECKTILQKIEANLKENDMICAYLKAIKQTIKGFSLINQKSYTDAITTFNKTISQFSKIEREILNHKDMNDLYVWVLFHITDFMQNAHEDEDVQIEYDPKDYIKLKLKELKFINHSLQHHNYDFYERERYIGEMVRIFYKLTLYYIKQNEFEKGLSYFEKSYRYYDVLLNMSRDVKNKYYLYFEEKLMNIQELAEFLFDSQYYGRANEFYIRGLRESIDYFIDQPELSHKIVYEFLTTYTSFIGHLSNHDLVKYIKVFDESVIYYLQGLDLNLACFKSYKDVTLKILSLYSSIGYYYKIIKHEDEMELFYTQSLDTALTVRGGNQL</sequence>
<evidence type="ECO:0000313" key="2">
    <source>
        <dbReference type="EMBL" id="ERJ11785.1"/>
    </source>
</evidence>
<protein>
    <submittedName>
        <fullName evidence="2">Toll-Interleukin receptor protein</fullName>
    </submittedName>
</protein>
<reference evidence="2 3" key="2">
    <citation type="journal article" date="2013" name="PLoS ONE">
        <title>INDIGO - INtegrated Data Warehouse of MIcrobial GenOmes with Examples from the Red Sea Extremophiles.</title>
        <authorList>
            <person name="Alam I."/>
            <person name="Antunes A."/>
            <person name="Kamau A.A."/>
            <person name="Ba Alawi W."/>
            <person name="Kalkatawi M."/>
            <person name="Stingl U."/>
            <person name="Bajic V.B."/>
        </authorList>
    </citation>
    <scope>NUCLEOTIDE SEQUENCE [LARGE SCALE GENOMIC DNA]</scope>
    <source>
        <strain evidence="2 3">SSD-17B</strain>
    </source>
</reference>